<reference evidence="2 3" key="1">
    <citation type="journal article" date="2020" name="Fungal Divers.">
        <title>Resolving the Mortierellaceae phylogeny through synthesis of multi-gene phylogenetics and phylogenomics.</title>
        <authorList>
            <person name="Vandepol N."/>
            <person name="Liber J."/>
            <person name="Desiro A."/>
            <person name="Na H."/>
            <person name="Kennedy M."/>
            <person name="Barry K."/>
            <person name="Grigoriev I.V."/>
            <person name="Miller A.N."/>
            <person name="O'Donnell K."/>
            <person name="Stajich J.E."/>
            <person name="Bonito G."/>
        </authorList>
    </citation>
    <scope>NUCLEOTIDE SEQUENCE [LARGE SCALE GENOMIC DNA]</scope>
    <source>
        <strain evidence="2 3">AD045</strain>
    </source>
</reference>
<dbReference type="SUPFAM" id="SSF49695">
    <property type="entry name" value="gamma-Crystallin-like"/>
    <property type="match status" value="1"/>
</dbReference>
<organism evidence="2 3">
    <name type="scientific">Linnemannia gamsii</name>
    <dbReference type="NCBI Taxonomy" id="64522"/>
    <lineage>
        <taxon>Eukaryota</taxon>
        <taxon>Fungi</taxon>
        <taxon>Fungi incertae sedis</taxon>
        <taxon>Mucoromycota</taxon>
        <taxon>Mortierellomycotina</taxon>
        <taxon>Mortierellomycetes</taxon>
        <taxon>Mortierellales</taxon>
        <taxon>Mortierellaceae</taxon>
        <taxon>Linnemannia</taxon>
    </lineage>
</organism>
<gene>
    <name evidence="2" type="ORF">BGZ96_010389</name>
</gene>
<sequence>MLKSALVVSALAAVSAGANLMRGCSDANLQGYCYIFTGAYNICYSAGSLSDTLSSVSVRIGLNCVLYIHTGCEGQSVTVTKNVNFLENFNDVTSSFRCQPNDI</sequence>
<feature type="chain" id="PRO_5047519881" evidence="1">
    <location>
        <begin position="18"/>
        <end position="103"/>
    </location>
</feature>
<accession>A0ABQ7JUG8</accession>
<name>A0ABQ7JUG8_9FUNG</name>
<proteinExistence type="predicted"/>
<evidence type="ECO:0000256" key="1">
    <source>
        <dbReference type="SAM" id="SignalP"/>
    </source>
</evidence>
<dbReference type="Gene3D" id="2.60.20.10">
    <property type="entry name" value="Crystallins"/>
    <property type="match status" value="1"/>
</dbReference>
<dbReference type="InterPro" id="IPR011024">
    <property type="entry name" value="G_crystallin-like"/>
</dbReference>
<dbReference type="EMBL" id="JAAAIM010000676">
    <property type="protein sequence ID" value="KAG0285336.1"/>
    <property type="molecule type" value="Genomic_DNA"/>
</dbReference>
<evidence type="ECO:0000313" key="2">
    <source>
        <dbReference type="EMBL" id="KAG0285336.1"/>
    </source>
</evidence>
<dbReference type="Proteomes" id="UP001194696">
    <property type="component" value="Unassembled WGS sequence"/>
</dbReference>
<protein>
    <submittedName>
        <fullName evidence="2">Uncharacterized protein</fullName>
    </submittedName>
</protein>
<comment type="caution">
    <text evidence="2">The sequence shown here is derived from an EMBL/GenBank/DDBJ whole genome shotgun (WGS) entry which is preliminary data.</text>
</comment>
<evidence type="ECO:0000313" key="3">
    <source>
        <dbReference type="Proteomes" id="UP001194696"/>
    </source>
</evidence>
<keyword evidence="3" id="KW-1185">Reference proteome</keyword>
<keyword evidence="1" id="KW-0732">Signal</keyword>
<feature type="signal peptide" evidence="1">
    <location>
        <begin position="1"/>
        <end position="17"/>
    </location>
</feature>